<keyword evidence="5 7" id="KW-0472">Membrane</keyword>
<evidence type="ECO:0000313" key="10">
    <source>
        <dbReference type="EMBL" id="MBO3274041.1"/>
    </source>
</evidence>
<dbReference type="PANTHER" id="PTHR30572">
    <property type="entry name" value="MEMBRANE COMPONENT OF TRANSPORTER-RELATED"/>
    <property type="match status" value="1"/>
</dbReference>
<feature type="transmembrane region" description="Helical" evidence="7">
    <location>
        <begin position="319"/>
        <end position="352"/>
    </location>
</feature>
<dbReference type="Pfam" id="PF02687">
    <property type="entry name" value="FtsX"/>
    <property type="match status" value="1"/>
</dbReference>
<dbReference type="PANTHER" id="PTHR30572:SF4">
    <property type="entry name" value="ABC TRANSPORTER PERMEASE YTRF"/>
    <property type="match status" value="1"/>
</dbReference>
<evidence type="ECO:0000259" key="9">
    <source>
        <dbReference type="Pfam" id="PF12704"/>
    </source>
</evidence>
<gene>
    <name evidence="10" type="ORF">JFY56_02235</name>
</gene>
<dbReference type="InterPro" id="IPR025857">
    <property type="entry name" value="MacB_PCD"/>
</dbReference>
<evidence type="ECO:0000313" key="11">
    <source>
        <dbReference type="Proteomes" id="UP000669060"/>
    </source>
</evidence>
<dbReference type="InterPro" id="IPR050250">
    <property type="entry name" value="Macrolide_Exporter_MacB"/>
</dbReference>
<keyword evidence="3 7" id="KW-0812">Transmembrane</keyword>
<evidence type="ECO:0000256" key="1">
    <source>
        <dbReference type="ARBA" id="ARBA00004651"/>
    </source>
</evidence>
<comment type="similarity">
    <text evidence="6">Belongs to the ABC-4 integral membrane protein family.</text>
</comment>
<feature type="transmembrane region" description="Helical" evidence="7">
    <location>
        <begin position="358"/>
        <end position="380"/>
    </location>
</feature>
<evidence type="ECO:0000256" key="7">
    <source>
        <dbReference type="SAM" id="Phobius"/>
    </source>
</evidence>
<protein>
    <submittedName>
        <fullName evidence="10">ABC transporter permease</fullName>
    </submittedName>
</protein>
<comment type="subcellular location">
    <subcellularLocation>
        <location evidence="1">Cell membrane</location>
        <topology evidence="1">Multi-pass membrane protein</topology>
    </subcellularLocation>
</comment>
<name>A0ABS3TK84_9PSED</name>
<evidence type="ECO:0000256" key="4">
    <source>
        <dbReference type="ARBA" id="ARBA00022989"/>
    </source>
</evidence>
<dbReference type="Pfam" id="PF12704">
    <property type="entry name" value="MacB_PCD"/>
    <property type="match status" value="1"/>
</dbReference>
<accession>A0ABS3TK84</accession>
<dbReference type="Proteomes" id="UP000669060">
    <property type="component" value="Unassembled WGS sequence"/>
</dbReference>
<keyword evidence="2" id="KW-1003">Cell membrane</keyword>
<dbReference type="RefSeq" id="WP_208311847.1">
    <property type="nucleotide sequence ID" value="NZ_JAELYA010000001.1"/>
</dbReference>
<sequence>MRWDDGLRLCSLALLERPLRSLLSLLGVAIGISAVVVLTAIGEGLRGRVLEGFSQFGTRVITVRPGRMQTGGLGGLLAGTRPLSIADAEALRRLPHVQAVLPIIHGNGDIEAPERSRRVDIYGTGADLVRAWQVRMALGRFLPPANDGRSPPNVVLGHRLSQELFGAANPLGQRVRVGGMRFRVIGVLERKGNLLGFDLDDIAYIPVDWAEQLFNREGLVKAQVLFDESIQAPVFVEQVRELLVARHRQEDFTLTAQDTLLGSLNRMLAALTLGVATLGGISLLVGAVGILTVMTTAVSERTAEIGLLRSLGGSPGQVLGLFLGEAILLSLAGGLLGLALSAVLLGGLHLLAPGLPLALNPSLALIALVLAAVVGVLAGFTPARHAARLQPVEALRCE</sequence>
<proteinExistence type="inferred from homology"/>
<evidence type="ECO:0000256" key="6">
    <source>
        <dbReference type="ARBA" id="ARBA00038076"/>
    </source>
</evidence>
<evidence type="ECO:0000256" key="3">
    <source>
        <dbReference type="ARBA" id="ARBA00022692"/>
    </source>
</evidence>
<keyword evidence="11" id="KW-1185">Reference proteome</keyword>
<dbReference type="EMBL" id="JAELYA010000001">
    <property type="protein sequence ID" value="MBO3274041.1"/>
    <property type="molecule type" value="Genomic_DNA"/>
</dbReference>
<feature type="transmembrane region" description="Helical" evidence="7">
    <location>
        <begin position="267"/>
        <end position="298"/>
    </location>
</feature>
<organism evidence="10 11">
    <name type="scientific">Pseudomonas schmalbachii</name>
    <dbReference type="NCBI Taxonomy" id="2816993"/>
    <lineage>
        <taxon>Bacteria</taxon>
        <taxon>Pseudomonadati</taxon>
        <taxon>Pseudomonadota</taxon>
        <taxon>Gammaproteobacteria</taxon>
        <taxon>Pseudomonadales</taxon>
        <taxon>Pseudomonadaceae</taxon>
        <taxon>Pseudomonas</taxon>
    </lineage>
</organism>
<dbReference type="InterPro" id="IPR003838">
    <property type="entry name" value="ABC3_permease_C"/>
</dbReference>
<keyword evidence="4 7" id="KW-1133">Transmembrane helix</keyword>
<evidence type="ECO:0000256" key="5">
    <source>
        <dbReference type="ARBA" id="ARBA00023136"/>
    </source>
</evidence>
<evidence type="ECO:0000259" key="8">
    <source>
        <dbReference type="Pfam" id="PF02687"/>
    </source>
</evidence>
<feature type="domain" description="MacB-like periplasmic core" evidence="9">
    <location>
        <begin position="21"/>
        <end position="240"/>
    </location>
</feature>
<feature type="transmembrane region" description="Helical" evidence="7">
    <location>
        <begin position="21"/>
        <end position="41"/>
    </location>
</feature>
<evidence type="ECO:0000256" key="2">
    <source>
        <dbReference type="ARBA" id="ARBA00022475"/>
    </source>
</evidence>
<reference evidence="10 11" key="1">
    <citation type="submission" date="2020-12" db="EMBL/GenBank/DDBJ databases">
        <title>Pseudomonas schmalbachii sp. nov. isolated from millipede gut.</title>
        <authorList>
            <person name="Shelomi M."/>
        </authorList>
    </citation>
    <scope>NUCLEOTIDE SEQUENCE [LARGE SCALE GENOMIC DNA]</scope>
    <source>
        <strain evidence="10 11">Milli4</strain>
    </source>
</reference>
<feature type="domain" description="ABC3 transporter permease C-terminal" evidence="8">
    <location>
        <begin position="278"/>
        <end position="391"/>
    </location>
</feature>
<comment type="caution">
    <text evidence="10">The sequence shown here is derived from an EMBL/GenBank/DDBJ whole genome shotgun (WGS) entry which is preliminary data.</text>
</comment>